<evidence type="ECO:0000313" key="1">
    <source>
        <dbReference type="EMBL" id="EFB89938.1"/>
    </source>
</evidence>
<comment type="caution">
    <text evidence="1">The sequence shown here is derived from an EMBL/GenBank/DDBJ whole genome shotgun (WGS) entry which is preliminary data.</text>
</comment>
<evidence type="ECO:0000313" key="2">
    <source>
        <dbReference type="Proteomes" id="UP000006462"/>
    </source>
</evidence>
<reference evidence="1 2" key="1">
    <citation type="submission" date="2009-12" db="EMBL/GenBank/DDBJ databases">
        <authorList>
            <person name="Shrivastava S."/>
            <person name="Madupu R."/>
            <person name="Durkin A.S."/>
            <person name="Torralba M."/>
            <person name="Methe B."/>
            <person name="Sutton G.G."/>
            <person name="Strausberg R.L."/>
            <person name="Nelson K.E."/>
        </authorList>
    </citation>
    <scope>NUCLEOTIDE SEQUENCE [LARGE SCALE GENOMIC DNA]</scope>
    <source>
        <strain evidence="1 2">W5455</strain>
    </source>
</reference>
<accession>A0ABM9ZSZ4</accession>
<proteinExistence type="predicted"/>
<dbReference type="EMBL" id="ADFP01000104">
    <property type="protein sequence ID" value="EFB89938.1"/>
    <property type="molecule type" value="Genomic_DNA"/>
</dbReference>
<keyword evidence="2" id="KW-1185">Reference proteome</keyword>
<dbReference type="Proteomes" id="UP000006462">
    <property type="component" value="Unassembled WGS sequence"/>
</dbReference>
<sequence length="31" mass="3693">MFYGFESTLKIFRQNRETHAKNHNAAFSFCP</sequence>
<protein>
    <submittedName>
        <fullName evidence="1">Uncharacterized protein</fullName>
    </submittedName>
</protein>
<feature type="non-terminal residue" evidence="1">
    <location>
        <position position="31"/>
    </location>
</feature>
<name>A0ABM9ZSZ4_9BACT</name>
<organism evidence="1 2">
    <name type="scientific">Pyramidobacter piscolens W5455</name>
    <dbReference type="NCBI Taxonomy" id="352165"/>
    <lineage>
        <taxon>Bacteria</taxon>
        <taxon>Thermotogati</taxon>
        <taxon>Synergistota</taxon>
        <taxon>Synergistia</taxon>
        <taxon>Synergistales</taxon>
        <taxon>Dethiosulfovibrionaceae</taxon>
        <taxon>Pyramidobacter</taxon>
    </lineage>
</organism>
<gene>
    <name evidence="1" type="ORF">HMPREF7215_1647</name>
</gene>